<dbReference type="STRING" id="1298598.JCM21714_3904"/>
<evidence type="ECO:0000313" key="2">
    <source>
        <dbReference type="Proteomes" id="UP000019102"/>
    </source>
</evidence>
<comment type="caution">
    <text evidence="1">The sequence shown here is derived from an EMBL/GenBank/DDBJ whole genome shotgun (WGS) entry which is preliminary data.</text>
</comment>
<protein>
    <submittedName>
        <fullName evidence="1">Uncharacterized protein</fullName>
    </submittedName>
</protein>
<gene>
    <name evidence="1" type="ORF">JCM21714_3904</name>
</gene>
<name>W4VMR5_9BACI</name>
<accession>W4VMR5</accession>
<organism evidence="1 2">
    <name type="scientific">Gracilibacillus boraciitolerans JCM 21714</name>
    <dbReference type="NCBI Taxonomy" id="1298598"/>
    <lineage>
        <taxon>Bacteria</taxon>
        <taxon>Bacillati</taxon>
        <taxon>Bacillota</taxon>
        <taxon>Bacilli</taxon>
        <taxon>Bacillales</taxon>
        <taxon>Bacillaceae</taxon>
        <taxon>Gracilibacillus</taxon>
    </lineage>
</organism>
<keyword evidence="2" id="KW-1185">Reference proteome</keyword>
<reference evidence="1 2" key="1">
    <citation type="journal article" date="2014" name="Genome Announc.">
        <title>Draft Genome Sequence of the Boron-Tolerant and Moderately Halotolerant Bacterium Gracilibacillus boraciitolerans JCM 21714T.</title>
        <authorList>
            <person name="Ahmed I."/>
            <person name="Oshima K."/>
            <person name="Suda W."/>
            <person name="Kitamura K."/>
            <person name="Iida T."/>
            <person name="Ohmori Y."/>
            <person name="Fujiwara T."/>
            <person name="Hattori M."/>
            <person name="Ohkuma M."/>
        </authorList>
    </citation>
    <scope>NUCLEOTIDE SEQUENCE [LARGE SCALE GENOMIC DNA]</scope>
    <source>
        <strain evidence="1 2">JCM 21714</strain>
    </source>
</reference>
<sequence length="58" mass="7425">MRVNHQKRRRIYINKLIEIIKSSEYQEYIEKDERYREFLESKALLKVWGFYYTGYLWE</sequence>
<dbReference type="AlphaFoldDB" id="W4VMR5"/>
<proteinExistence type="predicted"/>
<dbReference type="EMBL" id="BAVS01000029">
    <property type="protein sequence ID" value="GAE94720.1"/>
    <property type="molecule type" value="Genomic_DNA"/>
</dbReference>
<dbReference type="Proteomes" id="UP000019102">
    <property type="component" value="Unassembled WGS sequence"/>
</dbReference>
<evidence type="ECO:0000313" key="1">
    <source>
        <dbReference type="EMBL" id="GAE94720.1"/>
    </source>
</evidence>